<dbReference type="GO" id="GO:0045727">
    <property type="term" value="P:positive regulation of translation"/>
    <property type="evidence" value="ECO:0007669"/>
    <property type="project" value="TreeGrafter"/>
</dbReference>
<dbReference type="InterPro" id="IPR058699">
    <property type="entry name" value="RRM_LARP4/4B"/>
</dbReference>
<keyword evidence="4" id="KW-0597">Phosphoprotein</keyword>
<feature type="compositionally biased region" description="Basic and acidic residues" evidence="8">
    <location>
        <begin position="616"/>
        <end position="631"/>
    </location>
</feature>
<evidence type="ECO:0000256" key="6">
    <source>
        <dbReference type="ARBA" id="ARBA00022990"/>
    </source>
</evidence>
<dbReference type="GO" id="GO:0010494">
    <property type="term" value="C:cytoplasmic stress granule"/>
    <property type="evidence" value="ECO:0007669"/>
    <property type="project" value="TreeGrafter"/>
</dbReference>
<dbReference type="InterPro" id="IPR036390">
    <property type="entry name" value="WH_DNA-bd_sf"/>
</dbReference>
<dbReference type="SMART" id="SM00715">
    <property type="entry name" value="LA"/>
    <property type="match status" value="1"/>
</dbReference>
<dbReference type="GO" id="GO:0005829">
    <property type="term" value="C:cytosol"/>
    <property type="evidence" value="ECO:0007669"/>
    <property type="project" value="UniProtKB-SubCell"/>
</dbReference>
<feature type="compositionally biased region" description="Polar residues" evidence="8">
    <location>
        <begin position="12"/>
        <end position="22"/>
    </location>
</feature>
<evidence type="ECO:0000256" key="5">
    <source>
        <dbReference type="ARBA" id="ARBA00022884"/>
    </source>
</evidence>
<gene>
    <name evidence="10" type="primary">LARP4</name>
</gene>
<dbReference type="PANTHER" id="PTHR22792:SF48">
    <property type="entry name" value="LA-RELATED PROTEIN 4"/>
    <property type="match status" value="1"/>
</dbReference>
<evidence type="ECO:0000313" key="11">
    <source>
        <dbReference type="Proteomes" id="UP000694391"/>
    </source>
</evidence>
<dbReference type="AlphaFoldDB" id="A0A8C0KPC8"/>
<comment type="subcellular location">
    <subcellularLocation>
        <location evidence="1">Cytoplasm</location>
        <location evidence="1">Cytosol</location>
    </subcellularLocation>
</comment>
<dbReference type="InterPro" id="IPR036388">
    <property type="entry name" value="WH-like_DNA-bd_sf"/>
</dbReference>
<dbReference type="CDD" id="cd08035">
    <property type="entry name" value="LARP_4"/>
    <property type="match status" value="1"/>
</dbReference>
<feature type="region of interest" description="Disordered" evidence="8">
    <location>
        <begin position="579"/>
        <end position="681"/>
    </location>
</feature>
<evidence type="ECO:0000256" key="2">
    <source>
        <dbReference type="ARBA" id="ARBA00022481"/>
    </source>
</evidence>
<accession>A0A8C0KPC8</accession>
<feature type="region of interest" description="Disordered" evidence="8">
    <location>
        <begin position="533"/>
        <end position="555"/>
    </location>
</feature>
<dbReference type="InterPro" id="IPR034903">
    <property type="entry name" value="LARP4_RRM"/>
</dbReference>
<dbReference type="GeneTree" id="ENSGT00940000154409"/>
<reference evidence="10" key="1">
    <citation type="submission" date="2025-08" db="UniProtKB">
        <authorList>
            <consortium name="Ensembl"/>
        </authorList>
    </citation>
    <scope>IDENTIFICATION</scope>
</reference>
<evidence type="ECO:0000256" key="4">
    <source>
        <dbReference type="ARBA" id="ARBA00022553"/>
    </source>
</evidence>
<dbReference type="InterPro" id="IPR045180">
    <property type="entry name" value="La_dom_prot"/>
</dbReference>
<dbReference type="SUPFAM" id="SSF46785">
    <property type="entry name" value="Winged helix' DNA-binding domain"/>
    <property type="match status" value="1"/>
</dbReference>
<feature type="region of interest" description="Disordered" evidence="8">
    <location>
        <begin position="353"/>
        <end position="477"/>
    </location>
</feature>
<organism evidence="10 11">
    <name type="scientific">Canis lupus dingo</name>
    <name type="common">dingo</name>
    <dbReference type="NCBI Taxonomy" id="286419"/>
    <lineage>
        <taxon>Eukaryota</taxon>
        <taxon>Metazoa</taxon>
        <taxon>Chordata</taxon>
        <taxon>Craniata</taxon>
        <taxon>Vertebrata</taxon>
        <taxon>Euteleostomi</taxon>
        <taxon>Mammalia</taxon>
        <taxon>Eutheria</taxon>
        <taxon>Laurasiatheria</taxon>
        <taxon>Carnivora</taxon>
        <taxon>Caniformia</taxon>
        <taxon>Canidae</taxon>
        <taxon>Canis</taxon>
    </lineage>
</organism>
<name>A0A8C0KPC8_CANLU</name>
<dbReference type="Ensembl" id="ENSCAFT00020021467.1">
    <property type="protein sequence ID" value="ENSCAFP00020018521.1"/>
    <property type="gene ID" value="ENSCAFG00020014554.1"/>
</dbReference>
<evidence type="ECO:0000256" key="1">
    <source>
        <dbReference type="ARBA" id="ARBA00004514"/>
    </source>
</evidence>
<protein>
    <submittedName>
        <fullName evidence="10">La ribonucleoprotein 4</fullName>
    </submittedName>
</protein>
<feature type="domain" description="HTH La-type RNA-binding" evidence="9">
    <location>
        <begin position="93"/>
        <end position="182"/>
    </location>
</feature>
<dbReference type="PROSITE" id="PS50961">
    <property type="entry name" value="HTH_LA"/>
    <property type="match status" value="1"/>
</dbReference>
<dbReference type="FunFam" id="1.10.10.10:FF:000144">
    <property type="entry name" value="la-related protein 4 isoform X2"/>
    <property type="match status" value="1"/>
</dbReference>
<keyword evidence="2" id="KW-0488">Methylation</keyword>
<feature type="compositionally biased region" description="Polar residues" evidence="8">
    <location>
        <begin position="395"/>
        <end position="404"/>
    </location>
</feature>
<dbReference type="SUPFAM" id="SSF54928">
    <property type="entry name" value="RNA-binding domain, RBD"/>
    <property type="match status" value="1"/>
</dbReference>
<proteinExistence type="predicted"/>
<keyword evidence="5 7" id="KW-0694">RNA-binding</keyword>
<dbReference type="PANTHER" id="PTHR22792">
    <property type="entry name" value="LUPUS LA PROTEIN-RELATED"/>
    <property type="match status" value="1"/>
</dbReference>
<evidence type="ECO:0000256" key="8">
    <source>
        <dbReference type="SAM" id="MobiDB-lite"/>
    </source>
</evidence>
<reference evidence="10" key="2">
    <citation type="submission" date="2025-09" db="UniProtKB">
        <authorList>
            <consortium name="Ensembl"/>
        </authorList>
    </citation>
    <scope>IDENTIFICATION</scope>
</reference>
<sequence>KVWQEIPPGNPDATQVTHGTESSWHETAATSGSHPEGNTELSDDMCKEYEVMYSSCETTRNTIGIEESTDGMILGPEDLSYQIYDVSGESSSAISAEDLKECLKKQLEFCFSRENLSKDLYLISQMDSDQFIPIWTVANMEEIKKLTTDPDLILEVLRSSPMVQVDEKGEKVRPSHKRCIVILREIPETTPIEEVKALFKNENCPKVISCEFAHNSNWYITFQSDTDAQQAFKYLREEVKTFQGKPIMARIKAINTFFAKNGYRLMDSSMYSQPIQTQAQYASPVFMQPVYNPHQQYSVYSIVPQSWSPNPAPYFETPLAPFPNGSFVNGFNAPGSYKTNAAAVNMPRPFQKNRVKPHFRSSSGSEHSTEGSVSLGDGPLNRSSSRNFPTERHNPTVTGHQEQSYLPKETPVLQMEQNGDYGRGRRTLFRGRRRREDDRVPRPQSSSAEAKAPTPKFDLLASNFPPLPGSSSRTPGELVLESRMSDVVKGVYKEKVNTEASIFYLMGLWSYYLNTTQQEKDPVEDSTVQKDVLNQTNTVSPPSTAKPSRTNSASPCNININAAVAVALQEPRKLSYAEVCQKPPKEPSPVLVQPLRELRSNVVSPTKNEENGAPEKSIEKSHEKPEARASKEYSSFRGNTIPRGAAGKIREQRRQFGHRAIPQGVTRRNGKEQYVPPRSPK</sequence>
<evidence type="ECO:0000256" key="7">
    <source>
        <dbReference type="PROSITE-ProRule" id="PRU00332"/>
    </source>
</evidence>
<dbReference type="Gene3D" id="1.10.10.10">
    <property type="entry name" value="Winged helix-like DNA-binding domain superfamily/Winged helix DNA-binding domain"/>
    <property type="match status" value="1"/>
</dbReference>
<evidence type="ECO:0000313" key="10">
    <source>
        <dbReference type="Ensembl" id="ENSCAFP00020018521.1"/>
    </source>
</evidence>
<feature type="compositionally biased region" description="Basic residues" evidence="8">
    <location>
        <begin position="424"/>
        <end position="433"/>
    </location>
</feature>
<keyword evidence="6" id="KW-0007">Acetylation</keyword>
<evidence type="ECO:0000259" key="9">
    <source>
        <dbReference type="PROSITE" id="PS50961"/>
    </source>
</evidence>
<evidence type="ECO:0000256" key="3">
    <source>
        <dbReference type="ARBA" id="ARBA00022490"/>
    </source>
</evidence>
<dbReference type="Pfam" id="PF26088">
    <property type="entry name" value="RRM_LARP4"/>
    <property type="match status" value="1"/>
</dbReference>
<dbReference type="CDD" id="cd12707">
    <property type="entry name" value="RRM_LARP4"/>
    <property type="match status" value="1"/>
</dbReference>
<feature type="compositionally biased region" description="Low complexity" evidence="8">
    <location>
        <begin position="361"/>
        <end position="374"/>
    </location>
</feature>
<dbReference type="InterPro" id="IPR006630">
    <property type="entry name" value="La_HTH"/>
</dbReference>
<keyword evidence="11" id="KW-1185">Reference proteome</keyword>
<dbReference type="GO" id="GO:0003730">
    <property type="term" value="F:mRNA 3'-UTR binding"/>
    <property type="evidence" value="ECO:0007669"/>
    <property type="project" value="TreeGrafter"/>
</dbReference>
<feature type="region of interest" description="Disordered" evidence="8">
    <location>
        <begin position="1"/>
        <end position="40"/>
    </location>
</feature>
<dbReference type="Pfam" id="PF05383">
    <property type="entry name" value="La"/>
    <property type="match status" value="1"/>
</dbReference>
<keyword evidence="3" id="KW-0963">Cytoplasm</keyword>
<dbReference type="InterPro" id="IPR035979">
    <property type="entry name" value="RBD_domain_sf"/>
</dbReference>
<dbReference type="Proteomes" id="UP000694391">
    <property type="component" value="Unplaced"/>
</dbReference>